<keyword evidence="1" id="KW-0732">Signal</keyword>
<dbReference type="Gene3D" id="3.40.30.10">
    <property type="entry name" value="Glutaredoxin"/>
    <property type="match status" value="1"/>
</dbReference>
<keyword evidence="4" id="KW-1185">Reference proteome</keyword>
<dbReference type="InterPro" id="IPR013766">
    <property type="entry name" value="Thioredoxin_domain"/>
</dbReference>
<evidence type="ECO:0000313" key="3">
    <source>
        <dbReference type="EMBL" id="MFC4268677.1"/>
    </source>
</evidence>
<gene>
    <name evidence="3" type="ORF">ACFOWD_07140</name>
</gene>
<dbReference type="PANTHER" id="PTHR15337:SF11">
    <property type="entry name" value="THIOREDOXIN DOMAIN-CONTAINING PROTEIN"/>
    <property type="match status" value="1"/>
</dbReference>
<proteinExistence type="predicted"/>
<dbReference type="Proteomes" id="UP001595826">
    <property type="component" value="Unassembled WGS sequence"/>
</dbReference>
<evidence type="ECO:0000259" key="2">
    <source>
        <dbReference type="PROSITE" id="PS51352"/>
    </source>
</evidence>
<name>A0ABV8R8C4_9FLAO</name>
<comment type="caution">
    <text evidence="3">The sequence shown here is derived from an EMBL/GenBank/DDBJ whole genome shotgun (WGS) entry which is preliminary data.</text>
</comment>
<accession>A0ABV8R8C4</accession>
<dbReference type="SUPFAM" id="SSF52833">
    <property type="entry name" value="Thioredoxin-like"/>
    <property type="match status" value="1"/>
</dbReference>
<evidence type="ECO:0000256" key="1">
    <source>
        <dbReference type="ARBA" id="ARBA00022729"/>
    </source>
</evidence>
<evidence type="ECO:0000313" key="4">
    <source>
        <dbReference type="Proteomes" id="UP001595826"/>
    </source>
</evidence>
<dbReference type="PROSITE" id="PS51352">
    <property type="entry name" value="THIOREDOXIN_2"/>
    <property type="match status" value="1"/>
</dbReference>
<protein>
    <submittedName>
        <fullName evidence="3">Thioredoxin family protein</fullName>
    </submittedName>
</protein>
<organism evidence="3 4">
    <name type="scientific">Polaribacter marinivivus</name>
    <dbReference type="NCBI Taxonomy" id="1524260"/>
    <lineage>
        <taxon>Bacteria</taxon>
        <taxon>Pseudomonadati</taxon>
        <taxon>Bacteroidota</taxon>
        <taxon>Flavobacteriia</taxon>
        <taxon>Flavobacteriales</taxon>
        <taxon>Flavobacteriaceae</taxon>
    </lineage>
</organism>
<dbReference type="InterPro" id="IPR036249">
    <property type="entry name" value="Thioredoxin-like_sf"/>
</dbReference>
<reference evidence="4" key="1">
    <citation type="journal article" date="2019" name="Int. J. Syst. Evol. Microbiol.">
        <title>The Global Catalogue of Microorganisms (GCM) 10K type strain sequencing project: providing services to taxonomists for standard genome sequencing and annotation.</title>
        <authorList>
            <consortium name="The Broad Institute Genomics Platform"/>
            <consortium name="The Broad Institute Genome Sequencing Center for Infectious Disease"/>
            <person name="Wu L."/>
            <person name="Ma J."/>
        </authorList>
    </citation>
    <scope>NUCLEOTIDE SEQUENCE [LARGE SCALE GENOMIC DNA]</scope>
    <source>
        <strain evidence="4">CECT 8655</strain>
    </source>
</reference>
<sequence>MKKTIIKATWLFTLIASLNAQEVRKDSVLDSLHIKSKKLELVDSIKLNWISTYDEALEISKKEKKPVLIYFTGSDWCGPCKVLDEKLFHTEKFKNLSDKELVLLEVDIPRRQDLLSDEKISENLYLQKKYKVNSFPTLLFVNHRGKKVSEKRGYVLTEYYYPYIQSVIYNY</sequence>
<dbReference type="InterPro" id="IPR051099">
    <property type="entry name" value="AGR/TXD"/>
</dbReference>
<dbReference type="EMBL" id="JBHSCY010000001">
    <property type="protein sequence ID" value="MFC4268677.1"/>
    <property type="molecule type" value="Genomic_DNA"/>
</dbReference>
<dbReference type="RefSeq" id="WP_377409276.1">
    <property type="nucleotide sequence ID" value="NZ_JBHSCY010000001.1"/>
</dbReference>
<dbReference type="PANTHER" id="PTHR15337">
    <property type="entry name" value="ANTERIOR GRADIENT PROTEIN-RELATED"/>
    <property type="match status" value="1"/>
</dbReference>
<dbReference type="Pfam" id="PF13899">
    <property type="entry name" value="Thioredoxin_7"/>
    <property type="match status" value="1"/>
</dbReference>
<feature type="domain" description="Thioredoxin" evidence="2">
    <location>
        <begin position="3"/>
        <end position="169"/>
    </location>
</feature>